<sequence>MLFHFSEDPNIKKFEPRKSSAFPDLPSVVWSIDKNNAPLYFFPRDCPRIGYWPKLDSNTVDVQNFQKSTNAEKVITIESRWLQTIRGTKLYAYHFSSESFTCFDEEVGYYISTETIIPQQVEPVGDLIEHLVEAKVELRITPSLFPLKNSLLSSTLHVSMIRMRNAK</sequence>
<dbReference type="AlphaFoldDB" id="A0A6N9Q156"/>
<dbReference type="EMBL" id="SIJB01000007">
    <property type="protein sequence ID" value="NBI27870.1"/>
    <property type="molecule type" value="Genomic_DNA"/>
</dbReference>
<name>A0A6N9Q156_9BACL</name>
<protein>
    <submittedName>
        <fullName evidence="1">Uncharacterized protein</fullName>
    </submittedName>
</protein>
<gene>
    <name evidence="1" type="ORF">ERL59_02700</name>
</gene>
<proteinExistence type="predicted"/>
<evidence type="ECO:0000313" key="1">
    <source>
        <dbReference type="EMBL" id="NBI27870.1"/>
    </source>
</evidence>
<organism evidence="1 2">
    <name type="scientific">Chengkuizengella marina</name>
    <dbReference type="NCBI Taxonomy" id="2507566"/>
    <lineage>
        <taxon>Bacteria</taxon>
        <taxon>Bacillati</taxon>
        <taxon>Bacillota</taxon>
        <taxon>Bacilli</taxon>
        <taxon>Bacillales</taxon>
        <taxon>Paenibacillaceae</taxon>
        <taxon>Chengkuizengella</taxon>
    </lineage>
</organism>
<dbReference type="Pfam" id="PF21820">
    <property type="entry name" value="DUF6886"/>
    <property type="match status" value="1"/>
</dbReference>
<comment type="caution">
    <text evidence="1">The sequence shown here is derived from an EMBL/GenBank/DDBJ whole genome shotgun (WGS) entry which is preliminary data.</text>
</comment>
<dbReference type="Proteomes" id="UP000448943">
    <property type="component" value="Unassembled WGS sequence"/>
</dbReference>
<dbReference type="InterPro" id="IPR049253">
    <property type="entry name" value="DUF6886"/>
</dbReference>
<accession>A0A6N9Q156</accession>
<reference evidence="1 2" key="1">
    <citation type="submission" date="2019-01" db="EMBL/GenBank/DDBJ databases">
        <title>Chengkuizengella sp. nov., isolated from deep-sea sediment of East Pacific Ocean.</title>
        <authorList>
            <person name="Yang J."/>
            <person name="Lai Q."/>
            <person name="Shao Z."/>
        </authorList>
    </citation>
    <scope>NUCLEOTIDE SEQUENCE [LARGE SCALE GENOMIC DNA]</scope>
    <source>
        <strain evidence="1 2">YPA3-1-1</strain>
    </source>
</reference>
<evidence type="ECO:0000313" key="2">
    <source>
        <dbReference type="Proteomes" id="UP000448943"/>
    </source>
</evidence>
<keyword evidence="2" id="KW-1185">Reference proteome</keyword>